<feature type="transmembrane region" description="Helical" evidence="7">
    <location>
        <begin position="44"/>
        <end position="65"/>
    </location>
</feature>
<proteinExistence type="inferred from homology"/>
<evidence type="ECO:0000259" key="8">
    <source>
        <dbReference type="PROSITE" id="PS50928"/>
    </source>
</evidence>
<dbReference type="GO" id="GO:0055085">
    <property type="term" value="P:transmembrane transport"/>
    <property type="evidence" value="ECO:0007669"/>
    <property type="project" value="InterPro"/>
</dbReference>
<evidence type="ECO:0000313" key="10">
    <source>
        <dbReference type="Proteomes" id="UP001226762"/>
    </source>
</evidence>
<evidence type="ECO:0000256" key="1">
    <source>
        <dbReference type="ARBA" id="ARBA00004651"/>
    </source>
</evidence>
<feature type="transmembrane region" description="Helical" evidence="7">
    <location>
        <begin position="359"/>
        <end position="376"/>
    </location>
</feature>
<keyword evidence="2 7" id="KW-0813">Transport</keyword>
<dbReference type="RefSeq" id="WP_306733765.1">
    <property type="nucleotide sequence ID" value="NZ_JANHAX010000001.1"/>
</dbReference>
<dbReference type="PROSITE" id="PS50928">
    <property type="entry name" value="ABC_TM1"/>
    <property type="match status" value="1"/>
</dbReference>
<comment type="similarity">
    <text evidence="7">Belongs to the binding-protein-dependent transport system permease family.</text>
</comment>
<dbReference type="Pfam" id="PF00528">
    <property type="entry name" value="BPD_transp_1"/>
    <property type="match status" value="1"/>
</dbReference>
<evidence type="ECO:0000256" key="7">
    <source>
        <dbReference type="RuleBase" id="RU363032"/>
    </source>
</evidence>
<accession>A0AAE3W9R9</accession>
<keyword evidence="4 7" id="KW-0812">Transmembrane</keyword>
<comment type="subcellular location">
    <subcellularLocation>
        <location evidence="1 7">Cell membrane</location>
        <topology evidence="1 7">Multi-pass membrane protein</topology>
    </subcellularLocation>
</comment>
<dbReference type="SUPFAM" id="SSF161098">
    <property type="entry name" value="MetI-like"/>
    <property type="match status" value="1"/>
</dbReference>
<feature type="transmembrane region" description="Helical" evidence="7">
    <location>
        <begin position="388"/>
        <end position="405"/>
    </location>
</feature>
<dbReference type="GO" id="GO:0015031">
    <property type="term" value="P:protein transport"/>
    <property type="evidence" value="ECO:0007669"/>
    <property type="project" value="UniProtKB-KW"/>
</dbReference>
<sequence>MEQLTWFGAYGASFAPLLMVFITLAVVAGLCAALLAFTGSSAHASFSLVNGIAVLLLLFVGFLYVYSGLTGSEDGGMSLSTLGRILLVIALLGIFAAMLSYFMGTFFDDPAAFMGVLFKWSVYIVGALVLLWLAVTLIWQGSGYDAWLAGLDEGAMPPAEEMAHQKWVSAIETRGILASIVVRFWPVWTALVVLYALSIHYKRKLGLYGKLFDSTIGMIGFGLVMFWVFTAVFVGLFDLIATHAPLDQVSGMKNKLPGTPLRGAEMAEYPFYLLGGDNLARDVFSRMVEGSVIVIRIAPLATLFAFMVGITLGLPAGYYGGKLDTFLSFLANLILAFPVILLFYLLVTPEIVATGLPQYMAAVLFIFPLIFCAVLINSRFRIQPQKNYVWLAAVLIPLFLFYASAINDSGANSQIRFWPIDFFDIPGGILVVFVSVVFVNSPTVFRIVRGLTLDIQTRDYVAAAQTRGEGPWYIMLWEILPNARGPLIVDFCLRIGYTTILLGTLGFFGLGLPPESPDWGSTINEGRKLLSVYPHPALPPAFALLTLVLGLNLLADGLREESLKD</sequence>
<keyword evidence="3" id="KW-1003">Cell membrane</keyword>
<comment type="caution">
    <text evidence="9">The sequence shown here is derived from an EMBL/GenBank/DDBJ whole genome shotgun (WGS) entry which is preliminary data.</text>
</comment>
<reference evidence="9" key="1">
    <citation type="submission" date="2022-07" db="EMBL/GenBank/DDBJ databases">
        <authorList>
            <person name="Otstavnykh N."/>
            <person name="Isaeva M."/>
            <person name="Bystritskaya E."/>
        </authorList>
    </citation>
    <scope>NUCLEOTIDE SEQUENCE</scope>
    <source>
        <strain evidence="9">KCTC 52189</strain>
    </source>
</reference>
<dbReference type="Gene3D" id="1.10.3720.10">
    <property type="entry name" value="MetI-like"/>
    <property type="match status" value="1"/>
</dbReference>
<dbReference type="AlphaFoldDB" id="A0AAE3W9R9"/>
<evidence type="ECO:0000256" key="2">
    <source>
        <dbReference type="ARBA" id="ARBA00022448"/>
    </source>
</evidence>
<evidence type="ECO:0000256" key="3">
    <source>
        <dbReference type="ARBA" id="ARBA00022475"/>
    </source>
</evidence>
<keyword evidence="6 7" id="KW-0472">Membrane</keyword>
<keyword evidence="10" id="KW-1185">Reference proteome</keyword>
<keyword evidence="5 7" id="KW-1133">Transmembrane helix</keyword>
<evidence type="ECO:0000256" key="6">
    <source>
        <dbReference type="ARBA" id="ARBA00023136"/>
    </source>
</evidence>
<organism evidence="9 10">
    <name type="scientific">Marimonas arenosa</name>
    <dbReference type="NCBI Taxonomy" id="1795305"/>
    <lineage>
        <taxon>Bacteria</taxon>
        <taxon>Pseudomonadati</taxon>
        <taxon>Pseudomonadota</taxon>
        <taxon>Alphaproteobacteria</taxon>
        <taxon>Rhodobacterales</taxon>
        <taxon>Paracoccaceae</taxon>
        <taxon>Marimonas</taxon>
    </lineage>
</organism>
<feature type="domain" description="ABC transmembrane type-1" evidence="8">
    <location>
        <begin position="291"/>
        <end position="555"/>
    </location>
</feature>
<dbReference type="GO" id="GO:0015833">
    <property type="term" value="P:peptide transport"/>
    <property type="evidence" value="ECO:0007669"/>
    <property type="project" value="UniProtKB-KW"/>
</dbReference>
<evidence type="ECO:0000256" key="4">
    <source>
        <dbReference type="ARBA" id="ARBA00022692"/>
    </source>
</evidence>
<feature type="transmembrane region" description="Helical" evidence="7">
    <location>
        <begin position="293"/>
        <end position="314"/>
    </location>
</feature>
<protein>
    <submittedName>
        <fullName evidence="9">ABC transporter permease</fullName>
    </submittedName>
</protein>
<feature type="transmembrane region" description="Helical" evidence="7">
    <location>
        <begin position="218"/>
        <end position="237"/>
    </location>
</feature>
<dbReference type="EMBL" id="JANHAX010000001">
    <property type="protein sequence ID" value="MDQ2088500.1"/>
    <property type="molecule type" value="Genomic_DNA"/>
</dbReference>
<name>A0AAE3W9R9_9RHOB</name>
<feature type="transmembrane region" description="Helical" evidence="7">
    <location>
        <begin position="116"/>
        <end position="139"/>
    </location>
</feature>
<feature type="transmembrane region" description="Helical" evidence="7">
    <location>
        <begin position="326"/>
        <end position="347"/>
    </location>
</feature>
<dbReference type="InterPro" id="IPR035906">
    <property type="entry name" value="MetI-like_sf"/>
</dbReference>
<dbReference type="GO" id="GO:0005886">
    <property type="term" value="C:plasma membrane"/>
    <property type="evidence" value="ECO:0007669"/>
    <property type="project" value="UniProtKB-SubCell"/>
</dbReference>
<feature type="transmembrane region" description="Helical" evidence="7">
    <location>
        <begin position="85"/>
        <end position="104"/>
    </location>
</feature>
<feature type="transmembrane region" description="Helical" evidence="7">
    <location>
        <begin position="491"/>
        <end position="512"/>
    </location>
</feature>
<feature type="transmembrane region" description="Helical" evidence="7">
    <location>
        <begin position="425"/>
        <end position="448"/>
    </location>
</feature>
<feature type="transmembrane region" description="Helical" evidence="7">
    <location>
        <begin position="12"/>
        <end position="37"/>
    </location>
</feature>
<dbReference type="InterPro" id="IPR000515">
    <property type="entry name" value="MetI-like"/>
</dbReference>
<evidence type="ECO:0000313" key="9">
    <source>
        <dbReference type="EMBL" id="MDQ2088500.1"/>
    </source>
</evidence>
<dbReference type="Proteomes" id="UP001226762">
    <property type="component" value="Unassembled WGS sequence"/>
</dbReference>
<feature type="transmembrane region" description="Helical" evidence="7">
    <location>
        <begin position="176"/>
        <end position="197"/>
    </location>
</feature>
<dbReference type="PANTHER" id="PTHR43386">
    <property type="entry name" value="OLIGOPEPTIDE TRANSPORT SYSTEM PERMEASE PROTEIN APPC"/>
    <property type="match status" value="1"/>
</dbReference>
<reference evidence="9" key="2">
    <citation type="submission" date="2023-02" db="EMBL/GenBank/DDBJ databases">
        <title>'Rhodoalgimonas zhirmunskyi' gen. nov., isolated from a red alga.</title>
        <authorList>
            <person name="Nedashkovskaya O.I."/>
            <person name="Otstavnykh N.Y."/>
            <person name="Bystritskaya E.P."/>
            <person name="Balabanova L.A."/>
            <person name="Isaeva M.P."/>
        </authorList>
    </citation>
    <scope>NUCLEOTIDE SEQUENCE</scope>
    <source>
        <strain evidence="9">KCTC 52189</strain>
    </source>
</reference>
<dbReference type="InterPro" id="IPR050366">
    <property type="entry name" value="BP-dependent_transpt_permease"/>
</dbReference>
<gene>
    <name evidence="9" type="ORF">NO357_01125</name>
</gene>
<dbReference type="PANTHER" id="PTHR43386:SF25">
    <property type="entry name" value="PEPTIDE ABC TRANSPORTER PERMEASE PROTEIN"/>
    <property type="match status" value="1"/>
</dbReference>
<feature type="transmembrane region" description="Helical" evidence="7">
    <location>
        <begin position="537"/>
        <end position="555"/>
    </location>
</feature>
<evidence type="ECO:0000256" key="5">
    <source>
        <dbReference type="ARBA" id="ARBA00022989"/>
    </source>
</evidence>